<dbReference type="InterPro" id="IPR023286">
    <property type="entry name" value="ABATE_dom_sf"/>
</dbReference>
<sequence>MPARDEPLPGVSARAAATRAADVINVLLTGNPTVDTVREVLVAHGEREPLNLTAGDLPRLWEAAQQLRTVFAATTAGDAANRLNDLLARHARPPRLTTHEGAHPWHLHVDSHDDAPWDEWLVTSSCLALATLLADRQRPPGGLCASTACGRAFAELGGGSPRRYCSARCATRARVAAHRRRD</sequence>
<dbReference type="PANTHER" id="PTHR35525">
    <property type="entry name" value="BLL6575 PROTEIN"/>
    <property type="match status" value="1"/>
</dbReference>
<evidence type="ECO:0000259" key="1">
    <source>
        <dbReference type="Pfam" id="PF11706"/>
    </source>
</evidence>
<accession>A0ABP4H1N3</accession>
<evidence type="ECO:0000313" key="2">
    <source>
        <dbReference type="EMBL" id="GAA1243677.1"/>
    </source>
</evidence>
<protein>
    <submittedName>
        <fullName evidence="2">CGNR zinc finger domain-containing protein</fullName>
    </submittedName>
</protein>
<dbReference type="SUPFAM" id="SSF160904">
    <property type="entry name" value="Jann2411-like"/>
    <property type="match status" value="1"/>
</dbReference>
<dbReference type="Gene3D" id="1.10.3300.10">
    <property type="entry name" value="Jann2411-like domain"/>
    <property type="match status" value="1"/>
</dbReference>
<keyword evidence="3" id="KW-1185">Reference proteome</keyword>
<reference evidence="3" key="1">
    <citation type="journal article" date="2019" name="Int. J. Syst. Evol. Microbiol.">
        <title>The Global Catalogue of Microorganisms (GCM) 10K type strain sequencing project: providing services to taxonomists for standard genome sequencing and annotation.</title>
        <authorList>
            <consortium name="The Broad Institute Genomics Platform"/>
            <consortium name="The Broad Institute Genome Sequencing Center for Infectious Disease"/>
            <person name="Wu L."/>
            <person name="Ma J."/>
        </authorList>
    </citation>
    <scope>NUCLEOTIDE SEQUENCE [LARGE SCALE GENOMIC DNA]</scope>
    <source>
        <strain evidence="3">JCM 13023</strain>
    </source>
</reference>
<proteinExistence type="predicted"/>
<dbReference type="InterPro" id="IPR021005">
    <property type="entry name" value="Znf_CGNR"/>
</dbReference>
<dbReference type="RefSeq" id="WP_253862271.1">
    <property type="nucleotide sequence ID" value="NZ_BAAALN010000008.1"/>
</dbReference>
<dbReference type="InterPro" id="IPR010852">
    <property type="entry name" value="ABATE"/>
</dbReference>
<dbReference type="Pfam" id="PF11706">
    <property type="entry name" value="zf-CGNR"/>
    <property type="match status" value="1"/>
</dbReference>
<dbReference type="PANTHER" id="PTHR35525:SF3">
    <property type="entry name" value="BLL6575 PROTEIN"/>
    <property type="match status" value="1"/>
</dbReference>
<name>A0ABP4H1N3_9PSEU</name>
<feature type="domain" description="Zinc finger CGNR" evidence="1">
    <location>
        <begin position="143"/>
        <end position="181"/>
    </location>
</feature>
<dbReference type="Proteomes" id="UP001500653">
    <property type="component" value="Unassembled WGS sequence"/>
</dbReference>
<evidence type="ECO:0000313" key="3">
    <source>
        <dbReference type="Proteomes" id="UP001500653"/>
    </source>
</evidence>
<comment type="caution">
    <text evidence="2">The sequence shown here is derived from an EMBL/GenBank/DDBJ whole genome shotgun (WGS) entry which is preliminary data.</text>
</comment>
<organism evidence="2 3">
    <name type="scientific">Prauserella halophila</name>
    <dbReference type="NCBI Taxonomy" id="185641"/>
    <lineage>
        <taxon>Bacteria</taxon>
        <taxon>Bacillati</taxon>
        <taxon>Actinomycetota</taxon>
        <taxon>Actinomycetes</taxon>
        <taxon>Pseudonocardiales</taxon>
        <taxon>Pseudonocardiaceae</taxon>
        <taxon>Prauserella</taxon>
    </lineage>
</organism>
<dbReference type="EMBL" id="BAAALN010000008">
    <property type="protein sequence ID" value="GAA1243677.1"/>
    <property type="molecule type" value="Genomic_DNA"/>
</dbReference>
<gene>
    <name evidence="2" type="ORF">GCM10009676_31710</name>
</gene>